<proteinExistence type="predicted"/>
<dbReference type="Proteomes" id="UP001165960">
    <property type="component" value="Unassembled WGS sequence"/>
</dbReference>
<evidence type="ECO:0000313" key="1">
    <source>
        <dbReference type="EMBL" id="KAJ9088652.1"/>
    </source>
</evidence>
<dbReference type="EMBL" id="QTSX02000100">
    <property type="protein sequence ID" value="KAJ9088652.1"/>
    <property type="molecule type" value="Genomic_DNA"/>
</dbReference>
<comment type="caution">
    <text evidence="1">The sequence shown here is derived from an EMBL/GenBank/DDBJ whole genome shotgun (WGS) entry which is preliminary data.</text>
</comment>
<evidence type="ECO:0000313" key="2">
    <source>
        <dbReference type="Proteomes" id="UP001165960"/>
    </source>
</evidence>
<organism evidence="1 2">
    <name type="scientific">Entomophthora muscae</name>
    <dbReference type="NCBI Taxonomy" id="34485"/>
    <lineage>
        <taxon>Eukaryota</taxon>
        <taxon>Fungi</taxon>
        <taxon>Fungi incertae sedis</taxon>
        <taxon>Zoopagomycota</taxon>
        <taxon>Entomophthoromycotina</taxon>
        <taxon>Entomophthoromycetes</taxon>
        <taxon>Entomophthorales</taxon>
        <taxon>Entomophthoraceae</taxon>
        <taxon>Entomophthora</taxon>
    </lineage>
</organism>
<gene>
    <name evidence="1" type="ORF">DSO57_1020983</name>
</gene>
<keyword evidence="2" id="KW-1185">Reference proteome</keyword>
<reference evidence="1" key="1">
    <citation type="submission" date="2022-04" db="EMBL/GenBank/DDBJ databases">
        <title>Genome of the entomopathogenic fungus Entomophthora muscae.</title>
        <authorList>
            <person name="Elya C."/>
            <person name="Lovett B.R."/>
            <person name="Lee E."/>
            <person name="Macias A.M."/>
            <person name="Hajek A.E."/>
            <person name="De Bivort B.L."/>
            <person name="Kasson M.T."/>
            <person name="De Fine Licht H.H."/>
            <person name="Stajich J.E."/>
        </authorList>
    </citation>
    <scope>NUCLEOTIDE SEQUENCE</scope>
    <source>
        <strain evidence="1">Berkeley</strain>
    </source>
</reference>
<accession>A0ACC2UQM4</accession>
<sequence length="747" mass="82456">MTTKVGYFITPQTMRLSWRTFGQILPRKKSFQYLFGVLFPACIGIMAGASMSGDLKTPSKSIPKGTLCAVFTTFVAYITMTVLFAASTSRKTLQSDFAVLAHINFYPPLVNIGVLATSISSALGCYMAASKILQAMARDNLVPILQILGYGTSKGDEPILGLLLTYALCQCFIFIGQINLVAGVVTIFFVLTFGVTNLACFLLKAGAAPNFRPSFRYFKGWTAFVGVVICFGAMFYVDPLNALLSTVFALIMFGLIHFLSPPKSWGDVTQGLIYHQVRKYLLRLDSRKEHVKFWRPQILLLVNDPRSSFQLIQFCNALKKGSLYMLGHILRGDMRDQLAELKQQKVAWLRFVDVTQIKAFTQLSIATNERLGARNLLLGSGLGGMTPNILVLGAFNLRHYRMGCVTRLDSDSDSSFDARPSTSPRQPEHPLNNLLGPLPTDAMKSELPISVSNYVGIIEDALLLGKAVAVAFDFNQTPLPPCLPGKIGDCDTTACYIDLWPIQMTRADCHTATNFDSYTMVLQLGCILHMVPQWRDRYILRVCCFVEHQADVEEEKARVRMLLETLRVPAELRVFWLDSGAVEAYDSIFLPRTLSIISAAPLTEEPMPLASSLLINVPIPELSGMDTYPNTYPNSPTNSSDTSQLSDQMSDYLSDLDHFSPTHPPAHPPKDFNELPSSAQHRVLNNLMRLQSSKTALIFSTLPAPEPGCGDEPTSSQAYVESLEGLVRGLPPTVLIHAKSLTVTTAL</sequence>
<name>A0ACC2UQM4_9FUNG</name>
<protein>
    <submittedName>
        <fullName evidence="1">Uncharacterized protein</fullName>
    </submittedName>
</protein>